<sequence length="41" mass="4829">VANTTSYMHVLIYHVHELIDIHYEFGIDIFNCSAIKKKNHL</sequence>
<dbReference type="EMBL" id="CAJVQB010011029">
    <property type="protein sequence ID" value="CAG8744687.1"/>
    <property type="molecule type" value="Genomic_DNA"/>
</dbReference>
<name>A0ABN7V8T9_GIGMA</name>
<keyword evidence="2" id="KW-1185">Reference proteome</keyword>
<proteinExistence type="predicted"/>
<comment type="caution">
    <text evidence="1">The sequence shown here is derived from an EMBL/GenBank/DDBJ whole genome shotgun (WGS) entry which is preliminary data.</text>
</comment>
<dbReference type="Proteomes" id="UP000789901">
    <property type="component" value="Unassembled WGS sequence"/>
</dbReference>
<feature type="non-terminal residue" evidence="1">
    <location>
        <position position="1"/>
    </location>
</feature>
<accession>A0ABN7V8T9</accession>
<evidence type="ECO:0000313" key="2">
    <source>
        <dbReference type="Proteomes" id="UP000789901"/>
    </source>
</evidence>
<protein>
    <submittedName>
        <fullName evidence="1">29252_t:CDS:1</fullName>
    </submittedName>
</protein>
<gene>
    <name evidence="1" type="ORF">GMARGA_LOCUS15741</name>
</gene>
<organism evidence="1 2">
    <name type="scientific">Gigaspora margarita</name>
    <dbReference type="NCBI Taxonomy" id="4874"/>
    <lineage>
        <taxon>Eukaryota</taxon>
        <taxon>Fungi</taxon>
        <taxon>Fungi incertae sedis</taxon>
        <taxon>Mucoromycota</taxon>
        <taxon>Glomeromycotina</taxon>
        <taxon>Glomeromycetes</taxon>
        <taxon>Diversisporales</taxon>
        <taxon>Gigasporaceae</taxon>
        <taxon>Gigaspora</taxon>
    </lineage>
</organism>
<evidence type="ECO:0000313" key="1">
    <source>
        <dbReference type="EMBL" id="CAG8744687.1"/>
    </source>
</evidence>
<reference evidence="1 2" key="1">
    <citation type="submission" date="2021-06" db="EMBL/GenBank/DDBJ databases">
        <authorList>
            <person name="Kallberg Y."/>
            <person name="Tangrot J."/>
            <person name="Rosling A."/>
        </authorList>
    </citation>
    <scope>NUCLEOTIDE SEQUENCE [LARGE SCALE GENOMIC DNA]</scope>
    <source>
        <strain evidence="1 2">120-4 pot B 10/14</strain>
    </source>
</reference>